<gene>
    <name evidence="2" type="ORF">ASZ90_003290</name>
</gene>
<organism evidence="2">
    <name type="scientific">hydrocarbon metagenome</name>
    <dbReference type="NCBI Taxonomy" id="938273"/>
    <lineage>
        <taxon>unclassified sequences</taxon>
        <taxon>metagenomes</taxon>
        <taxon>ecological metagenomes</taxon>
    </lineage>
</organism>
<evidence type="ECO:0000313" key="2">
    <source>
        <dbReference type="EMBL" id="KUG26850.1"/>
    </source>
</evidence>
<sequence length="65" mass="7347">MILTSFIPIIFGLVLILFNKLITESYERIAERDGSAFPRFITTTRIIIGGIFFIIVGIIKLIEST</sequence>
<keyword evidence="1" id="KW-0472">Membrane</keyword>
<evidence type="ECO:0000256" key="1">
    <source>
        <dbReference type="SAM" id="Phobius"/>
    </source>
</evidence>
<dbReference type="AlphaFoldDB" id="A0A0W8G1E8"/>
<feature type="transmembrane region" description="Helical" evidence="1">
    <location>
        <begin position="6"/>
        <end position="22"/>
    </location>
</feature>
<proteinExistence type="predicted"/>
<name>A0A0W8G1E8_9ZZZZ</name>
<keyword evidence="1" id="KW-0812">Transmembrane</keyword>
<feature type="transmembrane region" description="Helical" evidence="1">
    <location>
        <begin position="43"/>
        <end position="62"/>
    </location>
</feature>
<protein>
    <submittedName>
        <fullName evidence="2">Uncharacterized protein</fullName>
    </submittedName>
</protein>
<reference evidence="2" key="1">
    <citation type="journal article" date="2015" name="Proc. Natl. Acad. Sci. U.S.A.">
        <title>Networks of energetic and metabolic interactions define dynamics in microbial communities.</title>
        <authorList>
            <person name="Embree M."/>
            <person name="Liu J.K."/>
            <person name="Al-Bassam M.M."/>
            <person name="Zengler K."/>
        </authorList>
    </citation>
    <scope>NUCLEOTIDE SEQUENCE</scope>
</reference>
<keyword evidence="1" id="KW-1133">Transmembrane helix</keyword>
<accession>A0A0W8G1E8</accession>
<dbReference type="EMBL" id="LNQE01000396">
    <property type="protein sequence ID" value="KUG26850.1"/>
    <property type="molecule type" value="Genomic_DNA"/>
</dbReference>
<comment type="caution">
    <text evidence="2">The sequence shown here is derived from an EMBL/GenBank/DDBJ whole genome shotgun (WGS) entry which is preliminary data.</text>
</comment>